<evidence type="ECO:0000256" key="9">
    <source>
        <dbReference type="ARBA" id="ARBA00023136"/>
    </source>
</evidence>
<organism evidence="14 15">
    <name type="scientific">Nephila pilipes</name>
    <name type="common">Giant wood spider</name>
    <name type="synonym">Nephila maculata</name>
    <dbReference type="NCBI Taxonomy" id="299642"/>
    <lineage>
        <taxon>Eukaryota</taxon>
        <taxon>Metazoa</taxon>
        <taxon>Ecdysozoa</taxon>
        <taxon>Arthropoda</taxon>
        <taxon>Chelicerata</taxon>
        <taxon>Arachnida</taxon>
        <taxon>Araneae</taxon>
        <taxon>Araneomorphae</taxon>
        <taxon>Entelegynae</taxon>
        <taxon>Araneoidea</taxon>
        <taxon>Nephilidae</taxon>
        <taxon>Nephila</taxon>
    </lineage>
</organism>
<comment type="subcellular location">
    <subcellularLocation>
        <location evidence="1">Membrane</location>
        <topology evidence="1">Multi-pass membrane protein</topology>
    </subcellularLocation>
</comment>
<evidence type="ECO:0000313" key="14">
    <source>
        <dbReference type="EMBL" id="GFS43698.1"/>
    </source>
</evidence>
<gene>
    <name evidence="14" type="primary">scnn1b-a</name>
    <name evidence="14" type="ORF">NPIL_421941</name>
</gene>
<evidence type="ECO:0000256" key="10">
    <source>
        <dbReference type="ARBA" id="ARBA00023201"/>
    </source>
</evidence>
<keyword evidence="10 12" id="KW-0739">Sodium transport</keyword>
<proteinExistence type="inferred from homology"/>
<reference evidence="14" key="1">
    <citation type="submission" date="2020-08" db="EMBL/GenBank/DDBJ databases">
        <title>Multicomponent nature underlies the extraordinary mechanical properties of spider dragline silk.</title>
        <authorList>
            <person name="Kono N."/>
            <person name="Nakamura H."/>
            <person name="Mori M."/>
            <person name="Yoshida Y."/>
            <person name="Ohtoshi R."/>
            <person name="Malay A.D."/>
            <person name="Moran D.A.P."/>
            <person name="Tomita M."/>
            <person name="Numata K."/>
            <person name="Arakawa K."/>
        </authorList>
    </citation>
    <scope>NUCLEOTIDE SEQUENCE</scope>
</reference>
<dbReference type="GO" id="GO:0015280">
    <property type="term" value="F:ligand-gated sodium channel activity"/>
    <property type="evidence" value="ECO:0007669"/>
    <property type="project" value="TreeGrafter"/>
</dbReference>
<evidence type="ECO:0000256" key="4">
    <source>
        <dbReference type="ARBA" id="ARBA00022461"/>
    </source>
</evidence>
<keyword evidence="3 12" id="KW-0813">Transport</keyword>
<dbReference type="Pfam" id="PF00858">
    <property type="entry name" value="ASC"/>
    <property type="match status" value="1"/>
</dbReference>
<feature type="transmembrane region" description="Helical" evidence="13">
    <location>
        <begin position="355"/>
        <end position="381"/>
    </location>
</feature>
<keyword evidence="11 12" id="KW-0407">Ion channel</keyword>
<name>A0A8X6JMC5_NEPPI</name>
<evidence type="ECO:0000256" key="1">
    <source>
        <dbReference type="ARBA" id="ARBA00004141"/>
    </source>
</evidence>
<dbReference type="AlphaFoldDB" id="A0A8X6JMC5"/>
<comment type="caution">
    <text evidence="14">The sequence shown here is derived from an EMBL/GenBank/DDBJ whole genome shotgun (WGS) entry which is preliminary data.</text>
</comment>
<protein>
    <submittedName>
        <fullName evidence="14">Amiloride-sensitive sodium channel subunit beta</fullName>
    </submittedName>
</protein>
<evidence type="ECO:0000256" key="3">
    <source>
        <dbReference type="ARBA" id="ARBA00022448"/>
    </source>
</evidence>
<keyword evidence="9 13" id="KW-0472">Membrane</keyword>
<evidence type="ECO:0000256" key="8">
    <source>
        <dbReference type="ARBA" id="ARBA00023065"/>
    </source>
</evidence>
<dbReference type="Proteomes" id="UP000887013">
    <property type="component" value="Unassembled WGS sequence"/>
</dbReference>
<keyword evidence="6 13" id="KW-1133">Transmembrane helix</keyword>
<evidence type="ECO:0000256" key="13">
    <source>
        <dbReference type="SAM" id="Phobius"/>
    </source>
</evidence>
<dbReference type="PANTHER" id="PTHR11690">
    <property type="entry name" value="AMILORIDE-SENSITIVE SODIUM CHANNEL-RELATED"/>
    <property type="match status" value="1"/>
</dbReference>
<dbReference type="Gene3D" id="2.60.470.10">
    <property type="entry name" value="Acid-sensing ion channels like domains"/>
    <property type="match status" value="1"/>
</dbReference>
<keyword evidence="7" id="KW-0915">Sodium</keyword>
<keyword evidence="8 12" id="KW-0406">Ion transport</keyword>
<dbReference type="GO" id="GO:0005886">
    <property type="term" value="C:plasma membrane"/>
    <property type="evidence" value="ECO:0007669"/>
    <property type="project" value="TreeGrafter"/>
</dbReference>
<comment type="similarity">
    <text evidence="2 12">Belongs to the amiloride-sensitive sodium channel (TC 1.A.6) family.</text>
</comment>
<dbReference type="OrthoDB" id="6432711at2759"/>
<evidence type="ECO:0000256" key="12">
    <source>
        <dbReference type="RuleBase" id="RU000679"/>
    </source>
</evidence>
<accession>A0A8X6JMC5</accession>
<dbReference type="EMBL" id="BMAW01090222">
    <property type="protein sequence ID" value="GFS43698.1"/>
    <property type="molecule type" value="Genomic_DNA"/>
</dbReference>
<dbReference type="PRINTS" id="PR01078">
    <property type="entry name" value="AMINACHANNEL"/>
</dbReference>
<keyword evidence="4 12" id="KW-0894">Sodium channel</keyword>
<evidence type="ECO:0000256" key="5">
    <source>
        <dbReference type="ARBA" id="ARBA00022692"/>
    </source>
</evidence>
<dbReference type="Gene3D" id="1.10.287.770">
    <property type="entry name" value="YojJ-like"/>
    <property type="match status" value="1"/>
</dbReference>
<evidence type="ECO:0000256" key="6">
    <source>
        <dbReference type="ARBA" id="ARBA00022989"/>
    </source>
</evidence>
<dbReference type="InterPro" id="IPR001873">
    <property type="entry name" value="ENaC"/>
</dbReference>
<evidence type="ECO:0000256" key="7">
    <source>
        <dbReference type="ARBA" id="ARBA00023053"/>
    </source>
</evidence>
<evidence type="ECO:0000313" key="15">
    <source>
        <dbReference type="Proteomes" id="UP000887013"/>
    </source>
</evidence>
<keyword evidence="15" id="KW-1185">Reference proteome</keyword>
<evidence type="ECO:0000256" key="2">
    <source>
        <dbReference type="ARBA" id="ARBA00007193"/>
    </source>
</evidence>
<keyword evidence="5 12" id="KW-0812">Transmembrane</keyword>
<sequence>MKSEFEICLYDPQSSKHCIPNDPVAIELGGAIRSSGPLVLPERRNYHSCLTQFGGNPHKEEESAEMFLEKYSKLSFNDRWRYGHQFTDLIENCSFRGKSCDGHFSSFSSVRYGNCFSFNKFNGLSLAAADKTLFENFKGLEITLNAEIRQYVSISRTVGFRIVIHDPAEEPDPEENGIYIIPGYETNILLRQTLIKRLPAPYKDQCVFYSSTSQFGKSQALCMQACVQEYNFAKCGCIEPQFLTVSDRRLCNVTNSTDVCCLDSVLNHLAVYGTDCECPLPCISTYFNELVTKSIWPSKASFYKGKTNVTEKDLKHYRASHAKINIFFTTLGRTVYEQTPMFHESEIFSHLGGEFGLWLGLSLVALFEFLESLIYFVSCFFRTVREIT</sequence>
<dbReference type="PANTHER" id="PTHR11690:SF248">
    <property type="entry name" value="PICKPOCKET 17, ISOFORM A"/>
    <property type="match status" value="1"/>
</dbReference>
<evidence type="ECO:0000256" key="11">
    <source>
        <dbReference type="ARBA" id="ARBA00023303"/>
    </source>
</evidence>